<dbReference type="EMBL" id="NIVC01003586">
    <property type="protein sequence ID" value="PAA50685.1"/>
    <property type="molecule type" value="Genomic_DNA"/>
</dbReference>
<evidence type="ECO:0000313" key="9">
    <source>
        <dbReference type="Proteomes" id="UP000215902"/>
    </source>
</evidence>
<dbReference type="STRING" id="282301.A0A267DNA3"/>
<reference evidence="8 9" key="1">
    <citation type="submission" date="2017-06" db="EMBL/GenBank/DDBJ databases">
        <title>A platform for efficient transgenesis in Macrostomum lignano, a flatworm model organism for stem cell research.</title>
        <authorList>
            <person name="Berezikov E."/>
        </authorList>
    </citation>
    <scope>NUCLEOTIDE SEQUENCE [LARGE SCALE GENOMIC DNA]</scope>
    <source>
        <strain evidence="8">DV1</strain>
        <tissue evidence="8">Whole organism</tissue>
    </source>
</reference>
<comment type="function">
    <text evidence="6">May act as a scaffolding protein within caveolar membranes. Interacts directly with G-protein alpha subunits and can functionally regulate their activity.</text>
</comment>
<evidence type="ECO:0000256" key="2">
    <source>
        <dbReference type="ARBA" id="ARBA00010988"/>
    </source>
</evidence>
<evidence type="ECO:0000256" key="4">
    <source>
        <dbReference type="ARBA" id="ARBA00023034"/>
    </source>
</evidence>
<dbReference type="GO" id="GO:0060090">
    <property type="term" value="F:molecular adaptor activity"/>
    <property type="evidence" value="ECO:0007669"/>
    <property type="project" value="TreeGrafter"/>
</dbReference>
<evidence type="ECO:0000256" key="7">
    <source>
        <dbReference type="SAM" id="MobiDB-lite"/>
    </source>
</evidence>
<comment type="caution">
    <text evidence="8">The sequence shown here is derived from an EMBL/GenBank/DDBJ whole genome shotgun (WGS) entry which is preliminary data.</text>
</comment>
<name>A0A267DNA3_9PLAT</name>
<dbReference type="GO" id="GO:0005901">
    <property type="term" value="C:caveola"/>
    <property type="evidence" value="ECO:0007669"/>
    <property type="project" value="UniProtKB-SubCell"/>
</dbReference>
<keyword evidence="3 6" id="KW-1003">Cell membrane</keyword>
<evidence type="ECO:0000256" key="3">
    <source>
        <dbReference type="ARBA" id="ARBA00022475"/>
    </source>
</evidence>
<gene>
    <name evidence="8" type="ORF">BOX15_Mlig006301g1</name>
</gene>
<evidence type="ECO:0000313" key="8">
    <source>
        <dbReference type="EMBL" id="PAA50685.1"/>
    </source>
</evidence>
<comment type="similarity">
    <text evidence="2 6">Belongs to the caveolin family.</text>
</comment>
<keyword evidence="4 6" id="KW-0333">Golgi apparatus</keyword>
<evidence type="ECO:0000256" key="5">
    <source>
        <dbReference type="ARBA" id="ARBA00023136"/>
    </source>
</evidence>
<dbReference type="InterPro" id="IPR001612">
    <property type="entry name" value="Caveolin"/>
</dbReference>
<evidence type="ECO:0000256" key="1">
    <source>
        <dbReference type="ARBA" id="ARBA00004202"/>
    </source>
</evidence>
<sequence>MHTNFAMNSVGTHPNNMGSNININTNSLHNNPHFAVPEEDYSPDSAQEQPSRFNFKGKSHQQQQPWSKRLVPSVPKVAGNRVRFEQFRADNLDVVSRDPEGLNSHCRVKFEDIIAEPDPTVFSFDGVWVLSYKVFSSTKLWCYRITSLICAIPAAICWGIEFACLSFCTIWCWQPSIKAYEISLWYTRRIFEILLAVFLEPCFNAMGKCLSHIVVTVKREG</sequence>
<evidence type="ECO:0000256" key="6">
    <source>
        <dbReference type="RuleBase" id="RU000680"/>
    </source>
</evidence>
<keyword evidence="9" id="KW-1185">Reference proteome</keyword>
<comment type="subcellular location">
    <subcellularLocation>
        <location evidence="1 6">Cell membrane</location>
        <topology evidence="1 6">Peripheral membrane protein</topology>
    </subcellularLocation>
    <subcellularLocation>
        <location evidence="6">Golgi apparatus membrane</location>
        <topology evidence="6">Peripheral membrane protein</topology>
    </subcellularLocation>
    <subcellularLocation>
        <location evidence="6">Membrane</location>
        <location evidence="6">Caveola</location>
        <topology evidence="6">Peripheral membrane protein</topology>
    </subcellularLocation>
</comment>
<dbReference type="Proteomes" id="UP000215902">
    <property type="component" value="Unassembled WGS sequence"/>
</dbReference>
<dbReference type="PANTHER" id="PTHR10844">
    <property type="entry name" value="CAVEOLIN"/>
    <property type="match status" value="1"/>
</dbReference>
<dbReference type="OrthoDB" id="5917823at2759"/>
<protein>
    <recommendedName>
        <fullName evidence="6">Caveolin</fullName>
    </recommendedName>
</protein>
<dbReference type="PANTHER" id="PTHR10844:SF19">
    <property type="entry name" value="CAVEOLIN-2"/>
    <property type="match status" value="1"/>
</dbReference>
<accession>A0A267DNA3</accession>
<dbReference type="Pfam" id="PF01146">
    <property type="entry name" value="Caveolin"/>
    <property type="match status" value="1"/>
</dbReference>
<dbReference type="AlphaFoldDB" id="A0A267DNA3"/>
<keyword evidence="5 6" id="KW-0472">Membrane</keyword>
<dbReference type="GO" id="GO:0000139">
    <property type="term" value="C:Golgi membrane"/>
    <property type="evidence" value="ECO:0007669"/>
    <property type="project" value="UniProtKB-SubCell"/>
</dbReference>
<proteinExistence type="inferred from homology"/>
<organism evidence="8 9">
    <name type="scientific">Macrostomum lignano</name>
    <dbReference type="NCBI Taxonomy" id="282301"/>
    <lineage>
        <taxon>Eukaryota</taxon>
        <taxon>Metazoa</taxon>
        <taxon>Spiralia</taxon>
        <taxon>Lophotrochozoa</taxon>
        <taxon>Platyhelminthes</taxon>
        <taxon>Rhabditophora</taxon>
        <taxon>Macrostomorpha</taxon>
        <taxon>Macrostomida</taxon>
        <taxon>Macrostomidae</taxon>
        <taxon>Macrostomum</taxon>
    </lineage>
</organism>
<feature type="region of interest" description="Disordered" evidence="7">
    <location>
        <begin position="26"/>
        <end position="67"/>
    </location>
</feature>
<dbReference type="GO" id="GO:0070836">
    <property type="term" value="P:caveola assembly"/>
    <property type="evidence" value="ECO:0007669"/>
    <property type="project" value="InterPro"/>
</dbReference>